<reference evidence="1" key="1">
    <citation type="submission" date="2021-06" db="EMBL/GenBank/DDBJ databases">
        <authorList>
            <person name="Hodson N. C."/>
            <person name="Mongue J. A."/>
            <person name="Jaron S. K."/>
        </authorList>
    </citation>
    <scope>NUCLEOTIDE SEQUENCE</scope>
</reference>
<proteinExistence type="predicted"/>
<protein>
    <submittedName>
        <fullName evidence="1">Uncharacterized protein</fullName>
    </submittedName>
</protein>
<dbReference type="Proteomes" id="UP000708208">
    <property type="component" value="Unassembled WGS sequence"/>
</dbReference>
<evidence type="ECO:0000313" key="2">
    <source>
        <dbReference type="Proteomes" id="UP000708208"/>
    </source>
</evidence>
<accession>A0A8J2P3A0</accession>
<sequence>MLNHICETELQPEIGTNGMSHCQLIHNTFTESGVPPFHELGRRPDDIVIVIEKGKISLQPYYLKYISEPYCTEYNHVHLTRPEPSKFLTLLEKSKCYSQHPSLDYLNRGI</sequence>
<organism evidence="1 2">
    <name type="scientific">Allacma fusca</name>
    <dbReference type="NCBI Taxonomy" id="39272"/>
    <lineage>
        <taxon>Eukaryota</taxon>
        <taxon>Metazoa</taxon>
        <taxon>Ecdysozoa</taxon>
        <taxon>Arthropoda</taxon>
        <taxon>Hexapoda</taxon>
        <taxon>Collembola</taxon>
        <taxon>Symphypleona</taxon>
        <taxon>Sminthuridae</taxon>
        <taxon>Allacma</taxon>
    </lineage>
</organism>
<dbReference type="EMBL" id="CAJVCH010192866">
    <property type="protein sequence ID" value="CAG7730355.1"/>
    <property type="molecule type" value="Genomic_DNA"/>
</dbReference>
<gene>
    <name evidence="1" type="ORF">AFUS01_LOCUS19004</name>
</gene>
<evidence type="ECO:0000313" key="1">
    <source>
        <dbReference type="EMBL" id="CAG7730355.1"/>
    </source>
</evidence>
<name>A0A8J2P3A0_9HEXA</name>
<dbReference type="AlphaFoldDB" id="A0A8J2P3A0"/>
<keyword evidence="2" id="KW-1185">Reference proteome</keyword>
<comment type="caution">
    <text evidence="1">The sequence shown here is derived from an EMBL/GenBank/DDBJ whole genome shotgun (WGS) entry which is preliminary data.</text>
</comment>